<dbReference type="EMBL" id="CP043026">
    <property type="protein sequence ID" value="QEH61936.1"/>
    <property type="molecule type" value="Genomic_DNA"/>
</dbReference>
<keyword evidence="3" id="KW-1185">Reference proteome</keyword>
<accession>A0A5B9Y5E6</accession>
<sequence length="36" mass="4151">MKKIALYISLGFVLVGLILLLTGYLLHGFSDFNFWF</sequence>
<gene>
    <name evidence="2" type="ORF">SCHIN_v1c07410</name>
</gene>
<reference evidence="2 3" key="1">
    <citation type="submission" date="2019-08" db="EMBL/GenBank/DDBJ databases">
        <title>Complete genome sequence of Spiroplasma chinense CCH (DSM 19755).</title>
        <authorList>
            <person name="Shen H.-Y."/>
            <person name="Lin Y.-C."/>
            <person name="Chou L."/>
            <person name="Kuo C.-H."/>
        </authorList>
    </citation>
    <scope>NUCLEOTIDE SEQUENCE [LARGE SCALE GENOMIC DNA]</scope>
    <source>
        <strain evidence="2 3">CCH</strain>
    </source>
</reference>
<evidence type="ECO:0000313" key="3">
    <source>
        <dbReference type="Proteomes" id="UP000323144"/>
    </source>
</evidence>
<keyword evidence="1" id="KW-0812">Transmembrane</keyword>
<name>A0A5B9Y5E6_9MOLU</name>
<dbReference type="AlphaFoldDB" id="A0A5B9Y5E6"/>
<proteinExistence type="predicted"/>
<organism evidence="2 3">
    <name type="scientific">Spiroplasma chinense</name>
    <dbReference type="NCBI Taxonomy" id="216932"/>
    <lineage>
        <taxon>Bacteria</taxon>
        <taxon>Bacillati</taxon>
        <taxon>Mycoplasmatota</taxon>
        <taxon>Mollicutes</taxon>
        <taxon>Entomoplasmatales</taxon>
        <taxon>Spiroplasmataceae</taxon>
        <taxon>Spiroplasma</taxon>
    </lineage>
</organism>
<evidence type="ECO:0000256" key="1">
    <source>
        <dbReference type="SAM" id="Phobius"/>
    </source>
</evidence>
<dbReference type="Proteomes" id="UP000323144">
    <property type="component" value="Chromosome"/>
</dbReference>
<keyword evidence="1" id="KW-1133">Transmembrane helix</keyword>
<dbReference type="KEGG" id="schi:SCHIN_v1c07410"/>
<evidence type="ECO:0000313" key="2">
    <source>
        <dbReference type="EMBL" id="QEH61936.1"/>
    </source>
</evidence>
<keyword evidence="1" id="KW-0472">Membrane</keyword>
<protein>
    <submittedName>
        <fullName evidence="2">Uncharacterized protein</fullName>
    </submittedName>
</protein>
<feature type="transmembrane region" description="Helical" evidence="1">
    <location>
        <begin position="7"/>
        <end position="26"/>
    </location>
</feature>